<dbReference type="SUPFAM" id="SSF47336">
    <property type="entry name" value="ACP-like"/>
    <property type="match status" value="1"/>
</dbReference>
<dbReference type="Pfam" id="PF00550">
    <property type="entry name" value="PP-binding"/>
    <property type="match status" value="1"/>
</dbReference>
<sequence>MLEARTLEPALLNEGSKACEFVHRLPPSPPADEFQTPYIIDDVLRSLVRDAPDEPLVGYPKSAHGVIDYVYYTPRDLDRFANGAVKEYKRAGLAEFSHPTENRVISILGPSNLDYIVSLFALSRMGYTVLLLSTRLSSEAYANLLVLTKSTNIVYAPSNKKAVEQLVEHSRVATFLIPEFANYSKEPSGPPSQASGTPQASQKWAFIIHSSGSTGLPKPIFQTHGACISNYSTSKGYRALLTLPLFHNHGLSTFFRSLFKRKVISIYNANLPLTGKNVLETMKITAPESFHGVPYVLKLLSETEEGINELVKCEQVLFGGSSCPDALGDLLVNAGVRLISHYGATELGQLMTSARGRDDNGWNYLRPLEAVKPFLKWKLLEDGSYECIVLDGLRSKVSSNSDDPPNSFHTRDTFLKHPTMPDAWKYLGRIDDRVTLVNGEKVLPVPIEHRIRQSVLVKDNLVFGVSKPVPGLIVVPSTECERLSSEEILDRIWPDIVAANKNAEAFSQISRNMVIILDQSCPYPITDKGTMIRNKCYMEFSDLIDAAYARLEDGGENKGDRLVLELPELEDFLLGLFRNELGFGDIQTNTDIFGAGVDSLQSIKARGILQSKIDTGSASLAHNVIFDCGTIKELAAHLYRLRTGKGGVSENELEAMSQMITQYSTFLNRPPSEQVVILTGSTGSLGVYILSRLLEHPLVKKVFCLVRATSEHNALDRVLSSLSSRSLPIVNAYKIVAFPSTLGRDDLGLPPTIIDELRDSLTHIIHAAWAVNFTLGVRSFEKQHIKGVQNLINICLSTRRPSPAEFYFCSSISAAAGTPLPANIAEGPIPELAHAQSMGYARSKLVAERIVHTAAKATGMVAKVLRIGQIVGDTVTGYWNPTEAIPLMLQTAKTLGALPALDETPSWLPVDVVANAVLELSGIFPNDGSKSFAHNPDVVYHVQNSRTFRWTEDLLPALQRSGLKFEILPKREWVQRLRESEQDPQKNPTIKLLDFFADKYDNDSPGRSGLSFAMEKTESGSPSLKGGVELIDSGLVKKFVDVWTTRW</sequence>
<evidence type="ECO:0000259" key="4">
    <source>
        <dbReference type="Pfam" id="PF00550"/>
    </source>
</evidence>
<dbReference type="AlphaFoldDB" id="A0A0U1LPD6"/>
<organism evidence="6 7">
    <name type="scientific">Talaromyces islandicus</name>
    <name type="common">Penicillium islandicum</name>
    <dbReference type="NCBI Taxonomy" id="28573"/>
    <lineage>
        <taxon>Eukaryota</taxon>
        <taxon>Fungi</taxon>
        <taxon>Dikarya</taxon>
        <taxon>Ascomycota</taxon>
        <taxon>Pezizomycotina</taxon>
        <taxon>Eurotiomycetes</taxon>
        <taxon>Eurotiomycetidae</taxon>
        <taxon>Eurotiales</taxon>
        <taxon>Trichocomaceae</taxon>
        <taxon>Talaromyces</taxon>
        <taxon>Talaromyces sect. Islandici</taxon>
    </lineage>
</organism>
<dbReference type="InterPro" id="IPR006162">
    <property type="entry name" value="Ppantetheine_attach_site"/>
</dbReference>
<evidence type="ECO:0000313" key="6">
    <source>
        <dbReference type="EMBL" id="CRG85128.1"/>
    </source>
</evidence>
<keyword evidence="1" id="KW-0596">Phosphopantetheine</keyword>
<dbReference type="InterPro" id="IPR020845">
    <property type="entry name" value="AMP-binding_CS"/>
</dbReference>
<evidence type="ECO:0000256" key="1">
    <source>
        <dbReference type="ARBA" id="ARBA00022450"/>
    </source>
</evidence>
<feature type="domain" description="Carrier" evidence="4">
    <location>
        <begin position="572"/>
        <end position="638"/>
    </location>
</feature>
<gene>
    <name evidence="6" type="ORF">PISL3812_02257</name>
</gene>
<feature type="domain" description="Thioester reductase (TE)" evidence="5">
    <location>
        <begin position="678"/>
        <end position="917"/>
    </location>
</feature>
<dbReference type="InterPro" id="IPR013120">
    <property type="entry name" value="FAR_NAD-bd"/>
</dbReference>
<dbReference type="Proteomes" id="UP000054383">
    <property type="component" value="Unassembled WGS sequence"/>
</dbReference>
<evidence type="ECO:0000259" key="3">
    <source>
        <dbReference type="Pfam" id="PF00501"/>
    </source>
</evidence>
<keyword evidence="2" id="KW-0597">Phosphoprotein</keyword>
<evidence type="ECO:0000259" key="5">
    <source>
        <dbReference type="Pfam" id="PF07993"/>
    </source>
</evidence>
<feature type="domain" description="AMP-dependent synthetase/ligase" evidence="3">
    <location>
        <begin position="103"/>
        <end position="365"/>
    </location>
</feature>
<dbReference type="Pfam" id="PF07993">
    <property type="entry name" value="NAD_binding_4"/>
    <property type="match status" value="1"/>
</dbReference>
<dbReference type="SUPFAM" id="SSF51735">
    <property type="entry name" value="NAD(P)-binding Rossmann-fold domains"/>
    <property type="match status" value="1"/>
</dbReference>
<dbReference type="InterPro" id="IPR036736">
    <property type="entry name" value="ACP-like_sf"/>
</dbReference>
<dbReference type="InterPro" id="IPR036291">
    <property type="entry name" value="NAD(P)-bd_dom_sf"/>
</dbReference>
<dbReference type="Gene3D" id="3.40.50.720">
    <property type="entry name" value="NAD(P)-binding Rossmann-like Domain"/>
    <property type="match status" value="1"/>
</dbReference>
<dbReference type="PANTHER" id="PTHR43439">
    <property type="entry name" value="PHENYLACETATE-COENZYME A LIGASE"/>
    <property type="match status" value="1"/>
</dbReference>
<dbReference type="PANTHER" id="PTHR43439:SF2">
    <property type="entry name" value="ENZYME, PUTATIVE (JCVI)-RELATED"/>
    <property type="match status" value="1"/>
</dbReference>
<dbReference type="Gene3D" id="1.10.1200.10">
    <property type="entry name" value="ACP-like"/>
    <property type="match status" value="1"/>
</dbReference>
<proteinExistence type="predicted"/>
<name>A0A0U1LPD6_TALIS</name>
<protein>
    <submittedName>
        <fullName evidence="6">L-aminoadipate-semialdehyde dehydrogenase</fullName>
    </submittedName>
</protein>
<keyword evidence="7" id="KW-1185">Reference proteome</keyword>
<evidence type="ECO:0000313" key="7">
    <source>
        <dbReference type="Proteomes" id="UP000054383"/>
    </source>
</evidence>
<dbReference type="InterPro" id="IPR009081">
    <property type="entry name" value="PP-bd_ACP"/>
</dbReference>
<dbReference type="InterPro" id="IPR051414">
    <property type="entry name" value="Adenylate-forming_Reductase"/>
</dbReference>
<accession>A0A0U1LPD6</accession>
<dbReference type="Gene3D" id="3.40.50.12780">
    <property type="entry name" value="N-terminal domain of ligase-like"/>
    <property type="match status" value="1"/>
</dbReference>
<evidence type="ECO:0000256" key="2">
    <source>
        <dbReference type="ARBA" id="ARBA00022553"/>
    </source>
</evidence>
<dbReference type="InterPro" id="IPR000873">
    <property type="entry name" value="AMP-dep_synth/lig_dom"/>
</dbReference>
<dbReference type="OrthoDB" id="429813at2759"/>
<dbReference type="Pfam" id="PF00501">
    <property type="entry name" value="AMP-binding"/>
    <property type="match status" value="1"/>
</dbReference>
<dbReference type="SUPFAM" id="SSF56801">
    <property type="entry name" value="Acetyl-CoA synthetase-like"/>
    <property type="match status" value="1"/>
</dbReference>
<reference evidence="6 7" key="1">
    <citation type="submission" date="2015-04" db="EMBL/GenBank/DDBJ databases">
        <authorList>
            <person name="Syromyatnikov M.Y."/>
            <person name="Popov V.N."/>
        </authorList>
    </citation>
    <scope>NUCLEOTIDE SEQUENCE [LARGE SCALE GENOMIC DNA]</scope>
    <source>
        <strain evidence="6">WF-38-12</strain>
    </source>
</reference>
<dbReference type="InterPro" id="IPR042099">
    <property type="entry name" value="ANL_N_sf"/>
</dbReference>
<dbReference type="EMBL" id="CVMT01000002">
    <property type="protein sequence ID" value="CRG85128.1"/>
    <property type="molecule type" value="Genomic_DNA"/>
</dbReference>
<dbReference type="Pfam" id="PF23562">
    <property type="entry name" value="AMP-binding_C_3"/>
    <property type="match status" value="1"/>
</dbReference>
<dbReference type="PROSITE" id="PS00012">
    <property type="entry name" value="PHOSPHOPANTETHEINE"/>
    <property type="match status" value="1"/>
</dbReference>
<dbReference type="OMA" id="ANTFECV"/>
<dbReference type="STRING" id="28573.A0A0U1LPD6"/>
<dbReference type="PROSITE" id="PS00455">
    <property type="entry name" value="AMP_BINDING"/>
    <property type="match status" value="1"/>
</dbReference>